<dbReference type="RefSeq" id="WP_072325737.1">
    <property type="nucleotide sequence ID" value="NZ_FPJW01000004.1"/>
</dbReference>
<protein>
    <recommendedName>
        <fullName evidence="3">Cell division protein ZapA</fullName>
    </recommendedName>
    <alternativeName>
        <fullName evidence="11">Z ring-associated protein ZapA</fullName>
    </alternativeName>
</protein>
<comment type="subunit">
    <text evidence="10">Homodimer. Interacts with FtsZ.</text>
</comment>
<dbReference type="AlphaFoldDB" id="A0A1K1WRU2"/>
<dbReference type="EMBL" id="FPJW01000004">
    <property type="protein sequence ID" value="SFX39485.1"/>
    <property type="molecule type" value="Genomic_DNA"/>
</dbReference>
<evidence type="ECO:0000313" key="13">
    <source>
        <dbReference type="Proteomes" id="UP000182350"/>
    </source>
</evidence>
<comment type="function">
    <text evidence="9">Activator of cell division through the inhibition of FtsZ GTPase activity, therefore promoting FtsZ assembly into bundles of protofilaments necessary for the formation of the division Z ring. It is recruited early at mid-cell but it is not essential for cell division.</text>
</comment>
<name>A0A1K1WRU2_9GAMM</name>
<dbReference type="SUPFAM" id="SSF102829">
    <property type="entry name" value="Cell division protein ZapA-like"/>
    <property type="match status" value="1"/>
</dbReference>
<comment type="similarity">
    <text evidence="2">Belongs to the ZapA family. Type 1 subfamily.</text>
</comment>
<dbReference type="GO" id="GO:0005829">
    <property type="term" value="C:cytosol"/>
    <property type="evidence" value="ECO:0007669"/>
    <property type="project" value="TreeGrafter"/>
</dbReference>
<dbReference type="InterPro" id="IPR007838">
    <property type="entry name" value="Cell_div_ZapA-like"/>
</dbReference>
<dbReference type="Gene3D" id="1.20.5.50">
    <property type="match status" value="1"/>
</dbReference>
<evidence type="ECO:0000256" key="4">
    <source>
        <dbReference type="ARBA" id="ARBA00022490"/>
    </source>
</evidence>
<evidence type="ECO:0000256" key="9">
    <source>
        <dbReference type="ARBA" id="ARBA00024910"/>
    </source>
</evidence>
<dbReference type="Gene3D" id="3.30.160.880">
    <property type="entry name" value="Cell division protein ZapA protomer, N-terminal domain"/>
    <property type="match status" value="1"/>
</dbReference>
<organism evidence="12 13">
    <name type="scientific">Marinospirillum alkaliphilum DSM 21637</name>
    <dbReference type="NCBI Taxonomy" id="1122209"/>
    <lineage>
        <taxon>Bacteria</taxon>
        <taxon>Pseudomonadati</taxon>
        <taxon>Pseudomonadota</taxon>
        <taxon>Gammaproteobacteria</taxon>
        <taxon>Oceanospirillales</taxon>
        <taxon>Oceanospirillaceae</taxon>
        <taxon>Marinospirillum</taxon>
    </lineage>
</organism>
<dbReference type="InterPro" id="IPR042233">
    <property type="entry name" value="Cell_div_ZapA_N"/>
</dbReference>
<gene>
    <name evidence="12" type="ORF">SAMN02745752_01500</name>
</gene>
<keyword evidence="4" id="KW-0963">Cytoplasm</keyword>
<keyword evidence="5 12" id="KW-0132">Cell division</keyword>
<evidence type="ECO:0000313" key="12">
    <source>
        <dbReference type="EMBL" id="SFX39485.1"/>
    </source>
</evidence>
<evidence type="ECO:0000256" key="2">
    <source>
        <dbReference type="ARBA" id="ARBA00010074"/>
    </source>
</evidence>
<evidence type="ECO:0000256" key="3">
    <source>
        <dbReference type="ARBA" id="ARBA00015195"/>
    </source>
</evidence>
<dbReference type="GO" id="GO:0032153">
    <property type="term" value="C:cell division site"/>
    <property type="evidence" value="ECO:0007669"/>
    <property type="project" value="TreeGrafter"/>
</dbReference>
<dbReference type="PANTHER" id="PTHR34981:SF1">
    <property type="entry name" value="CELL DIVISION PROTEIN ZAPA"/>
    <property type="match status" value="1"/>
</dbReference>
<evidence type="ECO:0000256" key="10">
    <source>
        <dbReference type="ARBA" id="ARBA00026068"/>
    </source>
</evidence>
<keyword evidence="8" id="KW-0131">Cell cycle</keyword>
<dbReference type="STRING" id="1122209.SAMN02745752_01500"/>
<dbReference type="GO" id="GO:0030428">
    <property type="term" value="C:cell septum"/>
    <property type="evidence" value="ECO:0007669"/>
    <property type="project" value="TreeGrafter"/>
</dbReference>
<evidence type="ECO:0000256" key="1">
    <source>
        <dbReference type="ARBA" id="ARBA00004496"/>
    </source>
</evidence>
<reference evidence="12 13" key="1">
    <citation type="submission" date="2016-11" db="EMBL/GenBank/DDBJ databases">
        <authorList>
            <person name="Jaros S."/>
            <person name="Januszkiewicz K."/>
            <person name="Wedrychowicz H."/>
        </authorList>
    </citation>
    <scope>NUCLEOTIDE SEQUENCE [LARGE SCALE GENOMIC DNA]</scope>
    <source>
        <strain evidence="12 13">DSM 21637</strain>
    </source>
</reference>
<dbReference type="GO" id="GO:0043093">
    <property type="term" value="P:FtsZ-dependent cytokinesis"/>
    <property type="evidence" value="ECO:0007669"/>
    <property type="project" value="TreeGrafter"/>
</dbReference>
<evidence type="ECO:0000256" key="5">
    <source>
        <dbReference type="ARBA" id="ARBA00022618"/>
    </source>
</evidence>
<keyword evidence="6" id="KW-0175">Coiled coil</keyword>
<dbReference type="PANTHER" id="PTHR34981">
    <property type="entry name" value="CELL DIVISION PROTEIN ZAPA"/>
    <property type="match status" value="1"/>
</dbReference>
<dbReference type="OrthoDB" id="5772359at2"/>
<evidence type="ECO:0000256" key="6">
    <source>
        <dbReference type="ARBA" id="ARBA00023054"/>
    </source>
</evidence>
<dbReference type="Proteomes" id="UP000182350">
    <property type="component" value="Unassembled WGS sequence"/>
</dbReference>
<dbReference type="Pfam" id="PF05164">
    <property type="entry name" value="ZapA"/>
    <property type="match status" value="1"/>
</dbReference>
<dbReference type="GO" id="GO:0000917">
    <property type="term" value="P:division septum assembly"/>
    <property type="evidence" value="ECO:0007669"/>
    <property type="project" value="UniProtKB-KW"/>
</dbReference>
<proteinExistence type="inferred from homology"/>
<dbReference type="InterPro" id="IPR036192">
    <property type="entry name" value="Cell_div_ZapA-like_sf"/>
</dbReference>
<evidence type="ECO:0000256" key="7">
    <source>
        <dbReference type="ARBA" id="ARBA00023210"/>
    </source>
</evidence>
<keyword evidence="13" id="KW-1185">Reference proteome</keyword>
<sequence>MSSDKNTTEITLLDRKYLIACPPEEQDDLLRSAQYLNRKLMEIRQGGKILSLDRLVIMAALNITHELLKNDENQRSSTSRIQRLNDQMDNAIGELDALVGSRKIP</sequence>
<comment type="subcellular location">
    <subcellularLocation>
        <location evidence="1">Cytoplasm</location>
    </subcellularLocation>
</comment>
<evidence type="ECO:0000256" key="8">
    <source>
        <dbReference type="ARBA" id="ARBA00023306"/>
    </source>
</evidence>
<evidence type="ECO:0000256" key="11">
    <source>
        <dbReference type="ARBA" id="ARBA00033158"/>
    </source>
</evidence>
<accession>A0A1K1WRU2</accession>
<dbReference type="GO" id="GO:0000921">
    <property type="term" value="P:septin ring assembly"/>
    <property type="evidence" value="ECO:0007669"/>
    <property type="project" value="TreeGrafter"/>
</dbReference>
<keyword evidence="7" id="KW-0717">Septation</keyword>